<name>A0A0C3PQF2_9AGAM</name>
<proteinExistence type="predicted"/>
<organism evidence="2 3">
    <name type="scientific">Tulasnella calospora MUT 4182</name>
    <dbReference type="NCBI Taxonomy" id="1051891"/>
    <lineage>
        <taxon>Eukaryota</taxon>
        <taxon>Fungi</taxon>
        <taxon>Dikarya</taxon>
        <taxon>Basidiomycota</taxon>
        <taxon>Agaricomycotina</taxon>
        <taxon>Agaricomycetes</taxon>
        <taxon>Cantharellales</taxon>
        <taxon>Tulasnellaceae</taxon>
        <taxon>Tulasnella</taxon>
    </lineage>
</organism>
<dbReference type="Proteomes" id="UP000054248">
    <property type="component" value="Unassembled WGS sequence"/>
</dbReference>
<dbReference type="AlphaFoldDB" id="A0A0C3PQF2"/>
<evidence type="ECO:0000259" key="1">
    <source>
        <dbReference type="Pfam" id="PF20149"/>
    </source>
</evidence>
<gene>
    <name evidence="2" type="ORF">M407DRAFT_85614</name>
</gene>
<dbReference type="HOGENOM" id="CLU_1735923_0_0_1"/>
<accession>A0A0C3PQF2</accession>
<protein>
    <recommendedName>
        <fullName evidence="1">DUF6532 domain-containing protein</fullName>
    </recommendedName>
</protein>
<feature type="domain" description="DUF6532" evidence="1">
    <location>
        <begin position="1"/>
        <end position="134"/>
    </location>
</feature>
<feature type="non-terminal residue" evidence="2">
    <location>
        <position position="1"/>
    </location>
</feature>
<evidence type="ECO:0000313" key="3">
    <source>
        <dbReference type="Proteomes" id="UP000054248"/>
    </source>
</evidence>
<dbReference type="OrthoDB" id="3257342at2759"/>
<reference evidence="3" key="2">
    <citation type="submission" date="2015-01" db="EMBL/GenBank/DDBJ databases">
        <title>Evolutionary Origins and Diversification of the Mycorrhizal Mutualists.</title>
        <authorList>
            <consortium name="DOE Joint Genome Institute"/>
            <consortium name="Mycorrhizal Genomics Consortium"/>
            <person name="Kohler A."/>
            <person name="Kuo A."/>
            <person name="Nagy L.G."/>
            <person name="Floudas D."/>
            <person name="Copeland A."/>
            <person name="Barry K.W."/>
            <person name="Cichocki N."/>
            <person name="Veneault-Fourrey C."/>
            <person name="LaButti K."/>
            <person name="Lindquist E.A."/>
            <person name="Lipzen A."/>
            <person name="Lundell T."/>
            <person name="Morin E."/>
            <person name="Murat C."/>
            <person name="Riley R."/>
            <person name="Ohm R."/>
            <person name="Sun H."/>
            <person name="Tunlid A."/>
            <person name="Henrissat B."/>
            <person name="Grigoriev I.V."/>
            <person name="Hibbett D.S."/>
            <person name="Martin F."/>
        </authorList>
    </citation>
    <scope>NUCLEOTIDE SEQUENCE [LARGE SCALE GENOMIC DNA]</scope>
    <source>
        <strain evidence="3">MUT 4182</strain>
    </source>
</reference>
<keyword evidence="3" id="KW-1185">Reference proteome</keyword>
<reference evidence="2 3" key="1">
    <citation type="submission" date="2014-04" db="EMBL/GenBank/DDBJ databases">
        <authorList>
            <consortium name="DOE Joint Genome Institute"/>
            <person name="Kuo A."/>
            <person name="Girlanda M."/>
            <person name="Perotto S."/>
            <person name="Kohler A."/>
            <person name="Nagy L.G."/>
            <person name="Floudas D."/>
            <person name="Copeland A."/>
            <person name="Barry K.W."/>
            <person name="Cichocki N."/>
            <person name="Veneault-Fourrey C."/>
            <person name="LaButti K."/>
            <person name="Lindquist E.A."/>
            <person name="Lipzen A."/>
            <person name="Lundell T."/>
            <person name="Morin E."/>
            <person name="Murat C."/>
            <person name="Sun H."/>
            <person name="Tunlid A."/>
            <person name="Henrissat B."/>
            <person name="Grigoriev I.V."/>
            <person name="Hibbett D.S."/>
            <person name="Martin F."/>
            <person name="Nordberg H.P."/>
            <person name="Cantor M.N."/>
            <person name="Hua S.X."/>
        </authorList>
    </citation>
    <scope>NUCLEOTIDE SEQUENCE [LARGE SCALE GENOMIC DNA]</scope>
    <source>
        <strain evidence="2 3">MUT 4182</strain>
    </source>
</reference>
<dbReference type="InterPro" id="IPR045341">
    <property type="entry name" value="DUF6532"/>
</dbReference>
<sequence length="165" mass="19273">QVRGKIKDAVRAKVGDAYGFDDRPSMHQKNRRLYLDLLNEDSYICEKPESFDGPYYHPICFKTLKSCFFGKSTDDGVAFSDWFSPIRMETIALVFTAVRMCLDEWKSGSHKPLMFSSDVYEPVFKDHLANLKTMEKEDPLFVKGIGEELWEDCRYVYEDFHARIN</sequence>
<dbReference type="Pfam" id="PF20149">
    <property type="entry name" value="DUF6532"/>
    <property type="match status" value="1"/>
</dbReference>
<evidence type="ECO:0000313" key="2">
    <source>
        <dbReference type="EMBL" id="KIO16785.1"/>
    </source>
</evidence>
<dbReference type="EMBL" id="KN823486">
    <property type="protein sequence ID" value="KIO16785.1"/>
    <property type="molecule type" value="Genomic_DNA"/>
</dbReference>
<dbReference type="STRING" id="1051891.A0A0C3PQF2"/>